<dbReference type="FunFam" id="3.40.50.300:FF:000010">
    <property type="entry name" value="Chaperone clpB 1, putative"/>
    <property type="match status" value="1"/>
</dbReference>
<dbReference type="OrthoDB" id="9803641at2"/>
<gene>
    <name evidence="11" type="ORF">ABM34_05505</name>
</gene>
<evidence type="ECO:0000256" key="1">
    <source>
        <dbReference type="ARBA" id="ARBA00022737"/>
    </source>
</evidence>
<accession>A0A0H4R031</accession>
<dbReference type="InterPro" id="IPR050130">
    <property type="entry name" value="ClpA_ClpB"/>
</dbReference>
<evidence type="ECO:0000256" key="3">
    <source>
        <dbReference type="ARBA" id="ARBA00022840"/>
    </source>
</evidence>
<evidence type="ECO:0000256" key="8">
    <source>
        <dbReference type="SAM" id="Coils"/>
    </source>
</evidence>
<dbReference type="InterPro" id="IPR041546">
    <property type="entry name" value="ClpA/ClpB_AAA_lid"/>
</dbReference>
<dbReference type="PROSITE" id="PS00870">
    <property type="entry name" value="CLPAB_1"/>
    <property type="match status" value="1"/>
</dbReference>
<dbReference type="Pfam" id="PF00004">
    <property type="entry name" value="AAA"/>
    <property type="match status" value="1"/>
</dbReference>
<dbReference type="Pfam" id="PF07724">
    <property type="entry name" value="AAA_2"/>
    <property type="match status" value="1"/>
</dbReference>
<evidence type="ECO:0000256" key="9">
    <source>
        <dbReference type="SAM" id="MobiDB-lite"/>
    </source>
</evidence>
<dbReference type="Pfam" id="PF02861">
    <property type="entry name" value="Clp_N"/>
    <property type="match status" value="1"/>
</dbReference>
<protein>
    <submittedName>
        <fullName evidence="11">Clp protease ClpX</fullName>
    </submittedName>
</protein>
<dbReference type="Gene3D" id="1.10.8.60">
    <property type="match status" value="2"/>
</dbReference>
<evidence type="ECO:0000256" key="5">
    <source>
        <dbReference type="ARBA" id="ARBA00025613"/>
    </source>
</evidence>
<dbReference type="RefSeq" id="WP_048704101.1">
    <property type="nucleotide sequence ID" value="NZ_CP012034.1"/>
</dbReference>
<dbReference type="KEGG" id="lgn:ABM34_05505"/>
<evidence type="ECO:0000256" key="7">
    <source>
        <dbReference type="RuleBase" id="RU004432"/>
    </source>
</evidence>
<dbReference type="InterPro" id="IPR028299">
    <property type="entry name" value="ClpA/B_CS2"/>
</dbReference>
<dbReference type="Pfam" id="PF17871">
    <property type="entry name" value="AAA_lid_9"/>
    <property type="match status" value="1"/>
</dbReference>
<dbReference type="STRING" id="1007676.ABM34_05505"/>
<dbReference type="FunFam" id="3.40.50.300:FF:000025">
    <property type="entry name" value="ATP-dependent Clp protease subunit"/>
    <property type="match status" value="1"/>
</dbReference>
<keyword evidence="2 7" id="KW-0547">Nucleotide-binding</keyword>
<feature type="region of interest" description="Disordered" evidence="9">
    <location>
        <begin position="806"/>
        <end position="839"/>
    </location>
</feature>
<name>A0A0H4R031_9LACO</name>
<evidence type="ECO:0000256" key="2">
    <source>
        <dbReference type="ARBA" id="ARBA00022741"/>
    </source>
</evidence>
<dbReference type="InterPro" id="IPR001270">
    <property type="entry name" value="ClpA/B"/>
</dbReference>
<dbReference type="GO" id="GO:0006508">
    <property type="term" value="P:proteolysis"/>
    <property type="evidence" value="ECO:0007669"/>
    <property type="project" value="UniProtKB-KW"/>
</dbReference>
<dbReference type="PANTHER" id="PTHR11638:SF18">
    <property type="entry name" value="HEAT SHOCK PROTEIN 104"/>
    <property type="match status" value="1"/>
</dbReference>
<evidence type="ECO:0000313" key="11">
    <source>
        <dbReference type="EMBL" id="AKP67050.1"/>
    </source>
</evidence>
<keyword evidence="3 7" id="KW-0067">ATP-binding</keyword>
<reference evidence="12" key="1">
    <citation type="submission" date="2015-07" db="EMBL/GenBank/DDBJ databases">
        <title>Lactobacillus ginsenosidimutans/EMML 3141/ whole genome sequencing.</title>
        <authorList>
            <person name="Kim M.K."/>
            <person name="Im W.-T."/>
            <person name="Srinivasan S."/>
            <person name="Lee J.-J."/>
        </authorList>
    </citation>
    <scope>NUCLEOTIDE SEQUENCE [LARGE SCALE GENOMIC DNA]</scope>
    <source>
        <strain evidence="12">EMML 3041</strain>
    </source>
</reference>
<dbReference type="InterPro" id="IPR019489">
    <property type="entry name" value="Clp_ATPase_C"/>
</dbReference>
<dbReference type="GO" id="GO:0005737">
    <property type="term" value="C:cytoplasm"/>
    <property type="evidence" value="ECO:0007669"/>
    <property type="project" value="TreeGrafter"/>
</dbReference>
<evidence type="ECO:0000256" key="4">
    <source>
        <dbReference type="ARBA" id="ARBA00023186"/>
    </source>
</evidence>
<dbReference type="PROSITE" id="PS00871">
    <property type="entry name" value="CLPAB_2"/>
    <property type="match status" value="1"/>
</dbReference>
<comment type="function">
    <text evidence="5">Part of a stress-induced multi-chaperone system, it is involved in the recovery of the cell from heat-induced damage, in cooperation with DnaK, DnaJ and GrpE. Acts before DnaK, in the processing of protein aggregates. Protein binding stimulates the ATPase activity; ATP hydrolysis unfolds the denatured protein aggregates, which probably helps expose new hydrophobic binding sites on the surface of ClpB-bound aggregates, contributing to the solubilization and refolding of denatured protein aggregates by DnaK.</text>
</comment>
<feature type="domain" description="Clp R" evidence="10">
    <location>
        <begin position="1"/>
        <end position="148"/>
    </location>
</feature>
<dbReference type="CDD" id="cd00009">
    <property type="entry name" value="AAA"/>
    <property type="match status" value="1"/>
</dbReference>
<dbReference type="Gene3D" id="4.10.860.10">
    <property type="entry name" value="UVR domain"/>
    <property type="match status" value="1"/>
</dbReference>
<dbReference type="PRINTS" id="PR00300">
    <property type="entry name" value="CLPPROTEASEA"/>
</dbReference>
<dbReference type="EMBL" id="CP012034">
    <property type="protein sequence ID" value="AKP67050.1"/>
    <property type="molecule type" value="Genomic_DNA"/>
</dbReference>
<dbReference type="PATRIC" id="fig|1007676.4.peg.1095"/>
<feature type="coiled-coil region" evidence="8">
    <location>
        <begin position="416"/>
        <end position="472"/>
    </location>
</feature>
<keyword evidence="1 6" id="KW-0677">Repeat</keyword>
<feature type="compositionally biased region" description="Basic and acidic residues" evidence="9">
    <location>
        <begin position="829"/>
        <end position="839"/>
    </location>
</feature>
<dbReference type="SMART" id="SM00382">
    <property type="entry name" value="AAA"/>
    <property type="match status" value="2"/>
</dbReference>
<dbReference type="AlphaFoldDB" id="A0A0H4R031"/>
<dbReference type="GO" id="GO:0008233">
    <property type="term" value="F:peptidase activity"/>
    <property type="evidence" value="ECO:0007669"/>
    <property type="project" value="UniProtKB-KW"/>
</dbReference>
<evidence type="ECO:0000256" key="6">
    <source>
        <dbReference type="PROSITE-ProRule" id="PRU01251"/>
    </source>
</evidence>
<organism evidence="11 12">
    <name type="scientific">Companilactobacillus ginsenosidimutans</name>
    <dbReference type="NCBI Taxonomy" id="1007676"/>
    <lineage>
        <taxon>Bacteria</taxon>
        <taxon>Bacillati</taxon>
        <taxon>Bacillota</taxon>
        <taxon>Bacilli</taxon>
        <taxon>Lactobacillales</taxon>
        <taxon>Lactobacillaceae</taxon>
        <taxon>Companilactobacillus</taxon>
    </lineage>
</organism>
<keyword evidence="4 7" id="KW-0143">Chaperone</keyword>
<dbReference type="GO" id="GO:0016887">
    <property type="term" value="F:ATP hydrolysis activity"/>
    <property type="evidence" value="ECO:0007669"/>
    <property type="project" value="InterPro"/>
</dbReference>
<dbReference type="PROSITE" id="PS51903">
    <property type="entry name" value="CLP_R"/>
    <property type="match status" value="1"/>
</dbReference>
<dbReference type="PANTHER" id="PTHR11638">
    <property type="entry name" value="ATP-DEPENDENT CLP PROTEASE"/>
    <property type="match status" value="1"/>
</dbReference>
<dbReference type="SMART" id="SM01086">
    <property type="entry name" value="ClpB_D2-small"/>
    <property type="match status" value="1"/>
</dbReference>
<keyword evidence="11" id="KW-0645">Protease</keyword>
<dbReference type="Pfam" id="PF10431">
    <property type="entry name" value="ClpB_D2-small"/>
    <property type="match status" value="1"/>
</dbReference>
<dbReference type="InterPro" id="IPR004176">
    <property type="entry name" value="Clp_R_N"/>
</dbReference>
<dbReference type="Gene3D" id="3.40.50.300">
    <property type="entry name" value="P-loop containing nucleotide triphosphate hydrolases"/>
    <property type="match status" value="2"/>
</dbReference>
<dbReference type="InterPro" id="IPR003959">
    <property type="entry name" value="ATPase_AAA_core"/>
</dbReference>
<dbReference type="InterPro" id="IPR003593">
    <property type="entry name" value="AAA+_ATPase"/>
</dbReference>
<proteinExistence type="inferred from homology"/>
<dbReference type="InterPro" id="IPR018368">
    <property type="entry name" value="ClpA/B_CS1"/>
</dbReference>
<dbReference type="InterPro" id="IPR036628">
    <property type="entry name" value="Clp_N_dom_sf"/>
</dbReference>
<dbReference type="Proteomes" id="UP000036106">
    <property type="component" value="Chromosome"/>
</dbReference>
<dbReference type="GO" id="GO:0034605">
    <property type="term" value="P:cellular response to heat"/>
    <property type="evidence" value="ECO:0007669"/>
    <property type="project" value="TreeGrafter"/>
</dbReference>
<dbReference type="GO" id="GO:0005524">
    <property type="term" value="F:ATP binding"/>
    <property type="evidence" value="ECO:0007669"/>
    <property type="project" value="UniProtKB-KW"/>
</dbReference>
<evidence type="ECO:0000313" key="12">
    <source>
        <dbReference type="Proteomes" id="UP000036106"/>
    </source>
</evidence>
<dbReference type="SUPFAM" id="SSF81923">
    <property type="entry name" value="Double Clp-N motif"/>
    <property type="match status" value="1"/>
</dbReference>
<comment type="similarity">
    <text evidence="7">Belongs to the ClpA/ClpB family.</text>
</comment>
<dbReference type="CDD" id="cd19499">
    <property type="entry name" value="RecA-like_ClpB_Hsp104-like"/>
    <property type="match status" value="1"/>
</dbReference>
<keyword evidence="12" id="KW-1185">Reference proteome</keyword>
<keyword evidence="8" id="KW-0175">Coiled coil</keyword>
<sequence length="839" mass="93082">MDKVFTESAKNALVLAQEQAKTFHHNAVGTEHILLGLTMENDGIAGITLRDLAVSDRDVQEEIEHLTGYGDTSANAASGIYLPYSPKGQQILSSSENVSNQYSSSRIGTEHILLAILDDSDNLANRILTNLGLSLTKTKNLLLSKMGMTNKTSRRGVGMNQKKKTAQAGTPTLDGLARNLTQLAADNRVDPVVGRSKEVERTIQILSRRTKNNPVLVGEPGVGKTAIVEGLAEAIVAKTVPADMQNKRIMMLDMGSLVAGTKYRGEFEDRLKKIIEEIYADKHVILFIDELHTLIGAGGAEGAIDASNILKPALARGELQLIGATTSNEYQKYIEKDTALERRFAKVYVEEPTAEESIQILDGLRPRYEQHHGLTISDAAVTAAVRLSTRYLTNRFLPDKAIDLIDEASAKVRIHNSEHNNKLEELNSQSLELIDEKNAAILNQDFGKAAQIREKEQDIQEKIEEYKQAEESGKAKKPVVTEEDIAEIIADWTGVPVKQITRKESERLLNLEKELHKRVVGQEDAIGAVSRAIRRARSGMKDPDRPIGSFMFLGPTGVGKTELAKSIAEVMFGSEDNLIRVDMSEYMEQYSTSKLIGSAPGYVGFDEGGQLTEKVRNEPYSVILLDEVEKAHPDVFNILLQVLDDGILTDAKGRKVDFRNTIIIMTSNLGARSLDEDKSVGFGAKDARNDYKEMQSRINEELKKFFRPEFLNRIDETIVFKSLNKEQLKAIAKIMSNNLRKRLAEREIQLSISPSAYDDLVKDGYNPEYGARPMRRTIQREIEDPVSELLLMNNISEGDTIKVGSKKGKLDISVTKGEKKPASKNNKKKLNDNKKGAKV</sequence>
<dbReference type="InterPro" id="IPR027417">
    <property type="entry name" value="P-loop_NTPase"/>
</dbReference>
<dbReference type="SUPFAM" id="SSF52540">
    <property type="entry name" value="P-loop containing nucleoside triphosphate hydrolases"/>
    <property type="match status" value="2"/>
</dbReference>
<dbReference type="Gene3D" id="1.10.1780.10">
    <property type="entry name" value="Clp, N-terminal domain"/>
    <property type="match status" value="1"/>
</dbReference>
<evidence type="ECO:0000259" key="10">
    <source>
        <dbReference type="PROSITE" id="PS51903"/>
    </source>
</evidence>
<keyword evidence="11" id="KW-0378">Hydrolase</keyword>